<dbReference type="InterPro" id="IPR028082">
    <property type="entry name" value="Peripla_BP_I"/>
</dbReference>
<keyword evidence="6" id="KW-0675">Receptor</keyword>
<evidence type="ECO:0000259" key="5">
    <source>
        <dbReference type="Pfam" id="PF13458"/>
    </source>
</evidence>
<dbReference type="Gene3D" id="3.40.50.2300">
    <property type="match status" value="2"/>
</dbReference>
<evidence type="ECO:0000256" key="3">
    <source>
        <dbReference type="ARBA" id="ARBA00022970"/>
    </source>
</evidence>
<comment type="similarity">
    <text evidence="1">Belongs to the leucine-binding protein family.</text>
</comment>
<name>V6F530_MAGGM</name>
<evidence type="ECO:0000256" key="2">
    <source>
        <dbReference type="ARBA" id="ARBA00022729"/>
    </source>
</evidence>
<keyword evidence="3" id="KW-0029">Amino-acid transport</keyword>
<accession>V6F530</accession>
<organism evidence="6 7">
    <name type="scientific">Magnetospirillum gryphiswaldense (strain DSM 6361 / JCM 21280 / NBRC 15271 / MSR-1)</name>
    <dbReference type="NCBI Taxonomy" id="431944"/>
    <lineage>
        <taxon>Bacteria</taxon>
        <taxon>Pseudomonadati</taxon>
        <taxon>Pseudomonadota</taxon>
        <taxon>Alphaproteobacteria</taxon>
        <taxon>Rhodospirillales</taxon>
        <taxon>Rhodospirillaceae</taxon>
        <taxon>Magnetospirillum</taxon>
    </lineage>
</organism>
<gene>
    <name evidence="6" type="ordered locus">MGMSRv2__2181</name>
</gene>
<dbReference type="InterPro" id="IPR051010">
    <property type="entry name" value="BCAA_transport"/>
</dbReference>
<reference evidence="6 7" key="1">
    <citation type="journal article" date="2014" name="Genome Announc.">
        <title>Complete genome sequence of Magnetospirillum gryphiswaldense MSR-1.</title>
        <authorList>
            <person name="Wang X."/>
            <person name="Wang Q."/>
            <person name="Zhang W."/>
            <person name="Wang Y."/>
            <person name="Li L."/>
            <person name="Wen T."/>
            <person name="Zhang T."/>
            <person name="Zhang Y."/>
            <person name="Xu J."/>
            <person name="Hu J."/>
            <person name="Li S."/>
            <person name="Liu L."/>
            <person name="Liu J."/>
            <person name="Jiang W."/>
            <person name="Tian J."/>
            <person name="Li Y."/>
            <person name="Schuler D."/>
            <person name="Wang L."/>
            <person name="Li J."/>
        </authorList>
    </citation>
    <scope>NUCLEOTIDE SEQUENCE [LARGE SCALE GENOMIC DNA]</scope>
    <source>
        <strain evidence="7">DSM 6361 / JCM 21280 / NBRC 15271 / MSR-1</strain>
    </source>
</reference>
<dbReference type="HOGENOM" id="CLU_027128_1_2_5"/>
<evidence type="ECO:0000313" key="6">
    <source>
        <dbReference type="EMBL" id="CDK99396.1"/>
    </source>
</evidence>
<keyword evidence="2 4" id="KW-0732">Signal</keyword>
<feature type="domain" description="Leucine-binding protein" evidence="5">
    <location>
        <begin position="30"/>
        <end position="364"/>
    </location>
</feature>
<sequence>MRPLAILALMLCAAAPARAAGPAGASDPSIVIGFVATRSGGGAVAGLDGVDGFTLALRQLGGRFSNQEVRVVAVDDKGSPDIARKQAARLIQSERLDMIVTAVSMPSLAAMQPVLAQSRLFVLNLEMPPPAVAGAECNANMFTLAPPLDAAHVLLGQHLNADGIRKLVVVAPEAGMADLAVTALKSSFPFDVTVLHAKRGAATFDRELRRIGEIRPDAVYSLLAGGMGGAFIRAYDAAGGKEMAPLYVSSDAVARPLLPAMGDAALDVRAVANWTPDLDSPGNKRLVGDFDGEFGRPASERAARGFDAALLLDAAVKANNGKTHDSEAMRAALRRAEFPSVRGLFHFNHNHQPIMPYHLIKVGRDAKGRLTHETMATLSREWRDPHTASCGLHWPEEYVTPVPKPTKKN</sequence>
<dbReference type="Proteomes" id="UP000018922">
    <property type="component" value="Chromosome I"/>
</dbReference>
<dbReference type="EMBL" id="HG794546">
    <property type="protein sequence ID" value="CDK99396.1"/>
    <property type="molecule type" value="Genomic_DNA"/>
</dbReference>
<dbReference type="PANTHER" id="PTHR30483">
    <property type="entry name" value="LEUCINE-SPECIFIC-BINDING PROTEIN"/>
    <property type="match status" value="1"/>
</dbReference>
<evidence type="ECO:0000256" key="1">
    <source>
        <dbReference type="ARBA" id="ARBA00010062"/>
    </source>
</evidence>
<dbReference type="Pfam" id="PF13458">
    <property type="entry name" value="Peripla_BP_6"/>
    <property type="match status" value="1"/>
</dbReference>
<evidence type="ECO:0000256" key="4">
    <source>
        <dbReference type="SAM" id="SignalP"/>
    </source>
</evidence>
<dbReference type="eggNOG" id="COG0683">
    <property type="taxonomic scope" value="Bacteria"/>
</dbReference>
<dbReference type="KEGG" id="mgy:MGMSRv2__2181"/>
<keyword evidence="7" id="KW-1185">Reference proteome</keyword>
<keyword evidence="3" id="KW-0813">Transport</keyword>
<dbReference type="AlphaFoldDB" id="V6F530"/>
<feature type="chain" id="PRO_5004746742" evidence="4">
    <location>
        <begin position="20"/>
        <end position="409"/>
    </location>
</feature>
<proteinExistence type="inferred from homology"/>
<dbReference type="PANTHER" id="PTHR30483:SF6">
    <property type="entry name" value="PERIPLASMIC BINDING PROTEIN OF ABC TRANSPORTER FOR NATURAL AMINO ACIDS"/>
    <property type="match status" value="1"/>
</dbReference>
<dbReference type="InterPro" id="IPR028081">
    <property type="entry name" value="Leu-bd"/>
</dbReference>
<feature type="signal peptide" evidence="4">
    <location>
        <begin position="1"/>
        <end position="19"/>
    </location>
</feature>
<dbReference type="GO" id="GO:0006865">
    <property type="term" value="P:amino acid transport"/>
    <property type="evidence" value="ECO:0007669"/>
    <property type="project" value="UniProtKB-KW"/>
</dbReference>
<protein>
    <submittedName>
        <fullName evidence="6">Extracellular ligand-binding receptor (Modular protein)</fullName>
    </submittedName>
</protein>
<evidence type="ECO:0000313" key="7">
    <source>
        <dbReference type="Proteomes" id="UP000018922"/>
    </source>
</evidence>
<dbReference type="STRING" id="1430440.MGMSRv2__2181"/>
<dbReference type="SUPFAM" id="SSF53822">
    <property type="entry name" value="Periplasmic binding protein-like I"/>
    <property type="match status" value="1"/>
</dbReference>